<sequence>MVASLAALAVHSPAIAHQIERWSLRYVQMDCANNQNCFGVLAVYRIMYSVIIFHAVLAVLQRVTKKAPSARSSIYNGWWGLKIVAHIALTISMFFVSNKVILTLQPYNDGFATLFVITSAMMLVDFAHSAAEKCVDMWERDRSETWKALLVGWTLTLYALTITALVLLYVYFCAPGCGWNRFVVITSTIIFVVVTFLSVHPAVQDANPRSGLAQSSIILAHSAYQIMTALAGRKDTKCNPLKTEGSHNFLFGLIGAIFTFGAIAYSTSNAAAAKSSDTRFGYVQLQQDPITAQPGPQAQLRVEAVRDAVNAGSLPQSYLDEQLNDDADLVEHELDQNTMLR</sequence>
<keyword evidence="3 6" id="KW-0812">Transmembrane</keyword>
<dbReference type="AlphaFoldDB" id="A0AAF0EY41"/>
<feature type="transmembrane region" description="Helical" evidence="6">
    <location>
        <begin position="178"/>
        <end position="199"/>
    </location>
</feature>
<feature type="transmembrane region" description="Helical" evidence="6">
    <location>
        <begin position="211"/>
        <end position="230"/>
    </location>
</feature>
<reference evidence="7" key="1">
    <citation type="submission" date="2023-03" db="EMBL/GenBank/DDBJ databases">
        <title>Mating type loci evolution in Malassezia.</title>
        <authorList>
            <person name="Coelho M.A."/>
        </authorList>
    </citation>
    <scope>NUCLEOTIDE SEQUENCE</scope>
    <source>
        <strain evidence="7">CBS 11721</strain>
    </source>
</reference>
<protein>
    <submittedName>
        <fullName evidence="7">Membrane protein tms1</fullName>
    </submittedName>
</protein>
<dbReference type="PANTHER" id="PTHR10383:SF9">
    <property type="entry name" value="SERINE INCORPORATOR, ISOFORM F"/>
    <property type="match status" value="1"/>
</dbReference>
<keyword evidence="4 6" id="KW-1133">Transmembrane helix</keyword>
<evidence type="ECO:0000256" key="4">
    <source>
        <dbReference type="ARBA" id="ARBA00022989"/>
    </source>
</evidence>
<gene>
    <name evidence="7" type="primary">TMS1</name>
    <name evidence="7" type="ORF">MCUN1_003280</name>
</gene>
<dbReference type="Pfam" id="PF03348">
    <property type="entry name" value="Serinc"/>
    <property type="match status" value="1"/>
</dbReference>
<evidence type="ECO:0000256" key="2">
    <source>
        <dbReference type="ARBA" id="ARBA00006665"/>
    </source>
</evidence>
<dbReference type="PANTHER" id="PTHR10383">
    <property type="entry name" value="SERINE INCORPORATOR"/>
    <property type="match status" value="1"/>
</dbReference>
<feature type="transmembrane region" description="Helical" evidence="6">
    <location>
        <begin position="148"/>
        <end position="172"/>
    </location>
</feature>
<evidence type="ECO:0000256" key="1">
    <source>
        <dbReference type="ARBA" id="ARBA00004141"/>
    </source>
</evidence>
<evidence type="ECO:0000313" key="8">
    <source>
        <dbReference type="Proteomes" id="UP001219933"/>
    </source>
</evidence>
<evidence type="ECO:0000256" key="6">
    <source>
        <dbReference type="SAM" id="Phobius"/>
    </source>
</evidence>
<organism evidence="7 8">
    <name type="scientific">Malassezia cuniculi</name>
    <dbReference type="NCBI Taxonomy" id="948313"/>
    <lineage>
        <taxon>Eukaryota</taxon>
        <taxon>Fungi</taxon>
        <taxon>Dikarya</taxon>
        <taxon>Basidiomycota</taxon>
        <taxon>Ustilaginomycotina</taxon>
        <taxon>Malasseziomycetes</taxon>
        <taxon>Malasseziales</taxon>
        <taxon>Malasseziaceae</taxon>
        <taxon>Malassezia</taxon>
    </lineage>
</organism>
<comment type="subcellular location">
    <subcellularLocation>
        <location evidence="1">Membrane</location>
        <topology evidence="1">Multi-pass membrane protein</topology>
    </subcellularLocation>
</comment>
<keyword evidence="8" id="KW-1185">Reference proteome</keyword>
<evidence type="ECO:0000313" key="7">
    <source>
        <dbReference type="EMBL" id="WFD36401.1"/>
    </source>
</evidence>
<feature type="transmembrane region" description="Helical" evidence="6">
    <location>
        <begin position="250"/>
        <end position="272"/>
    </location>
</feature>
<keyword evidence="5 6" id="KW-0472">Membrane</keyword>
<feature type="transmembrane region" description="Helical" evidence="6">
    <location>
        <begin position="81"/>
        <end position="104"/>
    </location>
</feature>
<evidence type="ECO:0000256" key="5">
    <source>
        <dbReference type="ARBA" id="ARBA00023136"/>
    </source>
</evidence>
<accession>A0AAF0EY41</accession>
<dbReference type="EMBL" id="CP119881">
    <property type="protein sequence ID" value="WFD36401.1"/>
    <property type="molecule type" value="Genomic_DNA"/>
</dbReference>
<name>A0AAF0EY41_9BASI</name>
<evidence type="ECO:0000256" key="3">
    <source>
        <dbReference type="ARBA" id="ARBA00022692"/>
    </source>
</evidence>
<proteinExistence type="inferred from homology"/>
<dbReference type="GO" id="GO:0016020">
    <property type="term" value="C:membrane"/>
    <property type="evidence" value="ECO:0007669"/>
    <property type="project" value="UniProtKB-SubCell"/>
</dbReference>
<comment type="similarity">
    <text evidence="2">Belongs to the TDE1 family.</text>
</comment>
<feature type="transmembrane region" description="Helical" evidence="6">
    <location>
        <begin position="110"/>
        <end position="127"/>
    </location>
</feature>
<feature type="transmembrane region" description="Helical" evidence="6">
    <location>
        <begin position="42"/>
        <end position="60"/>
    </location>
</feature>
<dbReference type="Proteomes" id="UP001219933">
    <property type="component" value="Chromosome 5"/>
</dbReference>
<dbReference type="InterPro" id="IPR005016">
    <property type="entry name" value="TDE1/TMS"/>
</dbReference>